<evidence type="ECO:0000313" key="3">
    <source>
        <dbReference type="EMBL" id="VFT89412.1"/>
    </source>
</evidence>
<dbReference type="AlphaFoldDB" id="A0A485KVY5"/>
<dbReference type="Proteomes" id="UP000332933">
    <property type="component" value="Unassembled WGS sequence"/>
</dbReference>
<evidence type="ECO:0000313" key="4">
    <source>
        <dbReference type="Proteomes" id="UP000332933"/>
    </source>
</evidence>
<accession>A0A485KVY5</accession>
<keyword evidence="1" id="KW-0732">Signal</keyword>
<reference evidence="2" key="2">
    <citation type="submission" date="2019-06" db="EMBL/GenBank/DDBJ databases">
        <title>Genomics analysis of Aphanomyces spp. identifies a new class of oomycete effector associated with host adaptation.</title>
        <authorList>
            <person name="Gaulin E."/>
        </authorList>
    </citation>
    <scope>NUCLEOTIDE SEQUENCE</scope>
    <source>
        <strain evidence="2">CBS 578.67</strain>
    </source>
</reference>
<proteinExistence type="predicted"/>
<reference evidence="3 4" key="1">
    <citation type="submission" date="2019-03" db="EMBL/GenBank/DDBJ databases">
        <authorList>
            <person name="Gaulin E."/>
            <person name="Dumas B."/>
        </authorList>
    </citation>
    <scope>NUCLEOTIDE SEQUENCE [LARGE SCALE GENOMIC DNA]</scope>
    <source>
        <strain evidence="3">CBS 568.67</strain>
    </source>
</reference>
<dbReference type="EMBL" id="CAADRA010005396">
    <property type="protein sequence ID" value="VFT89412.1"/>
    <property type="molecule type" value="Genomic_DNA"/>
</dbReference>
<sequence length="107" mass="11998">MNAPLYSLALLATATFASSIGCPYLIWTDVTAIQTFNDKGESEVVDCNCNVLPISTLFQAVGDIQNTTAIEYTNMPWLVDVERATWPRAMTLLYDPWFCRYTVLHSP</sequence>
<dbReference type="EMBL" id="VJMH01005375">
    <property type="protein sequence ID" value="KAF0696707.1"/>
    <property type="molecule type" value="Genomic_DNA"/>
</dbReference>
<protein>
    <submittedName>
        <fullName evidence="3">Aste57867_12561 protein</fullName>
    </submittedName>
</protein>
<gene>
    <name evidence="3" type="primary">Aste57867_12561</name>
    <name evidence="2" type="ORF">As57867_012515</name>
    <name evidence="3" type="ORF">ASTE57867_12561</name>
</gene>
<feature type="signal peptide" evidence="1">
    <location>
        <begin position="1"/>
        <end position="19"/>
    </location>
</feature>
<evidence type="ECO:0000256" key="1">
    <source>
        <dbReference type="SAM" id="SignalP"/>
    </source>
</evidence>
<evidence type="ECO:0000313" key="2">
    <source>
        <dbReference type="EMBL" id="KAF0696707.1"/>
    </source>
</evidence>
<keyword evidence="4" id="KW-1185">Reference proteome</keyword>
<feature type="chain" id="PRO_5036116220" evidence="1">
    <location>
        <begin position="20"/>
        <end position="107"/>
    </location>
</feature>
<organism evidence="3 4">
    <name type="scientific">Aphanomyces stellatus</name>
    <dbReference type="NCBI Taxonomy" id="120398"/>
    <lineage>
        <taxon>Eukaryota</taxon>
        <taxon>Sar</taxon>
        <taxon>Stramenopiles</taxon>
        <taxon>Oomycota</taxon>
        <taxon>Saprolegniomycetes</taxon>
        <taxon>Saprolegniales</taxon>
        <taxon>Verrucalvaceae</taxon>
        <taxon>Aphanomyces</taxon>
    </lineage>
</organism>
<name>A0A485KVY5_9STRA</name>